<feature type="transmembrane region" description="Helical" evidence="8">
    <location>
        <begin position="221"/>
        <end position="243"/>
    </location>
</feature>
<accession>A0ABD3EP54</accession>
<evidence type="ECO:0000313" key="10">
    <source>
        <dbReference type="EMBL" id="KAL3656133.1"/>
    </source>
</evidence>
<dbReference type="PANTHER" id="PTHR47808:SF2">
    <property type="entry name" value="LEM DOMAIN-CONTAINING PROTEIN 2"/>
    <property type="match status" value="1"/>
</dbReference>
<evidence type="ECO:0000256" key="5">
    <source>
        <dbReference type="ARBA" id="ARBA00023136"/>
    </source>
</evidence>
<proteinExistence type="predicted"/>
<keyword evidence="2" id="KW-0597">Phosphoprotein</keyword>
<dbReference type="InterPro" id="IPR044780">
    <property type="entry name" value="Heh2/Src1"/>
</dbReference>
<gene>
    <name evidence="10" type="ORF">CASFOL_000529</name>
</gene>
<comment type="caution">
    <text evidence="10">The sequence shown here is derived from an EMBL/GenBank/DDBJ whole genome shotgun (WGS) entry which is preliminary data.</text>
</comment>
<keyword evidence="5 8" id="KW-0472">Membrane</keyword>
<dbReference type="Proteomes" id="UP001632038">
    <property type="component" value="Unassembled WGS sequence"/>
</dbReference>
<evidence type="ECO:0000259" key="9">
    <source>
        <dbReference type="Pfam" id="PF09402"/>
    </source>
</evidence>
<evidence type="ECO:0000256" key="7">
    <source>
        <dbReference type="SAM" id="MobiDB-lite"/>
    </source>
</evidence>
<evidence type="ECO:0000256" key="3">
    <source>
        <dbReference type="ARBA" id="ARBA00022692"/>
    </source>
</evidence>
<dbReference type="AlphaFoldDB" id="A0ABD3EP54"/>
<keyword evidence="11" id="KW-1185">Reference proteome</keyword>
<keyword evidence="6" id="KW-0539">Nucleus</keyword>
<feature type="domain" description="Man1/Src1-like C-terminal" evidence="9">
    <location>
        <begin position="73"/>
        <end position="342"/>
    </location>
</feature>
<dbReference type="Pfam" id="PF09402">
    <property type="entry name" value="MSC"/>
    <property type="match status" value="1"/>
</dbReference>
<evidence type="ECO:0000256" key="4">
    <source>
        <dbReference type="ARBA" id="ARBA00022989"/>
    </source>
</evidence>
<evidence type="ECO:0000313" key="11">
    <source>
        <dbReference type="Proteomes" id="UP001632038"/>
    </source>
</evidence>
<feature type="transmembrane region" description="Helical" evidence="8">
    <location>
        <begin position="34"/>
        <end position="55"/>
    </location>
</feature>
<dbReference type="InterPro" id="IPR041885">
    <property type="entry name" value="MAN1_winged_helix_dom"/>
</dbReference>
<evidence type="ECO:0000256" key="8">
    <source>
        <dbReference type="SAM" id="Phobius"/>
    </source>
</evidence>
<keyword evidence="3 8" id="KW-0812">Transmembrane</keyword>
<evidence type="ECO:0000256" key="6">
    <source>
        <dbReference type="ARBA" id="ARBA00023242"/>
    </source>
</evidence>
<evidence type="ECO:0000256" key="1">
    <source>
        <dbReference type="ARBA" id="ARBA00004540"/>
    </source>
</evidence>
<reference evidence="11" key="1">
    <citation type="journal article" date="2024" name="IScience">
        <title>Strigolactones Initiate the Formation of Haustorium-like Structures in Castilleja.</title>
        <authorList>
            <person name="Buerger M."/>
            <person name="Peterson D."/>
            <person name="Chory J."/>
        </authorList>
    </citation>
    <scope>NUCLEOTIDE SEQUENCE [LARGE SCALE GENOMIC DNA]</scope>
</reference>
<organism evidence="10 11">
    <name type="scientific">Castilleja foliolosa</name>
    <dbReference type="NCBI Taxonomy" id="1961234"/>
    <lineage>
        <taxon>Eukaryota</taxon>
        <taxon>Viridiplantae</taxon>
        <taxon>Streptophyta</taxon>
        <taxon>Embryophyta</taxon>
        <taxon>Tracheophyta</taxon>
        <taxon>Spermatophyta</taxon>
        <taxon>Magnoliopsida</taxon>
        <taxon>eudicotyledons</taxon>
        <taxon>Gunneridae</taxon>
        <taxon>Pentapetalae</taxon>
        <taxon>asterids</taxon>
        <taxon>lamiids</taxon>
        <taxon>Lamiales</taxon>
        <taxon>Orobanchaceae</taxon>
        <taxon>Pedicularideae</taxon>
        <taxon>Castillejinae</taxon>
        <taxon>Castilleja</taxon>
    </lineage>
</organism>
<evidence type="ECO:0000256" key="2">
    <source>
        <dbReference type="ARBA" id="ARBA00022553"/>
    </source>
</evidence>
<keyword evidence="4 8" id="KW-1133">Transmembrane helix</keyword>
<dbReference type="Gene3D" id="1.10.10.1180">
    <property type="entry name" value="MAN1, winged-helix domain"/>
    <property type="match status" value="1"/>
</dbReference>
<dbReference type="EMBL" id="JAVIJP010000001">
    <property type="protein sequence ID" value="KAL3656133.1"/>
    <property type="molecule type" value="Genomic_DNA"/>
</dbReference>
<name>A0ABD3EP54_9LAMI</name>
<dbReference type="GO" id="GO:0005637">
    <property type="term" value="C:nuclear inner membrane"/>
    <property type="evidence" value="ECO:0007669"/>
    <property type="project" value="UniProtKB-SubCell"/>
</dbReference>
<dbReference type="PANTHER" id="PTHR47808">
    <property type="entry name" value="INNER NUCLEAR MEMBRANE PROTEIN HEH2-RELATED"/>
    <property type="match status" value="1"/>
</dbReference>
<comment type="subcellular location">
    <subcellularLocation>
        <location evidence="1">Nucleus inner membrane</location>
    </subcellularLocation>
</comment>
<protein>
    <recommendedName>
        <fullName evidence="9">Man1/Src1-like C-terminal domain-containing protein</fullName>
    </recommendedName>
</protein>
<dbReference type="InterPro" id="IPR018996">
    <property type="entry name" value="Man1/Src1-like_C"/>
</dbReference>
<feature type="compositionally biased region" description="Basic and acidic residues" evidence="7">
    <location>
        <begin position="358"/>
        <end position="368"/>
    </location>
</feature>
<sequence length="386" mass="43283">MAKRKKPKSTSSSCHTLAQSPPLLNSLPSSKSDFIRLFVVVSIATAVAAACNLLVSSLNQPPKPFCETTTSDPDYPLPAASDYCVPCPINGLCSDGNLKCGHGYKKHGKLCLEDGDINKEAEKISNWAQVHICEAYAQLSCTGTGKCWVSEGELLNNLNEYKTRDSDGMDEAVYMSAKQKALETIRSVLETRTDNHGVEEFKCPELLLNHYKPLSCIVRQWIVSHALLSVSTFSMFLGCILIASRAYRRHHLSVRSEQLYHELPSEMMVCDILEEKPSRSRSISGESENFVVASWLRDHLLSPIERKDPFLWRKVEELVQEDSRVDQYPKLVNGEAKIVWEWQVEGSLSSSGKRKRSDKSVPESKEFMKSSSNIQRRMHAGELQIG</sequence>
<feature type="region of interest" description="Disordered" evidence="7">
    <location>
        <begin position="349"/>
        <end position="386"/>
    </location>
</feature>